<evidence type="ECO:0000313" key="1">
    <source>
        <dbReference type="EMBL" id="CAF0943570.1"/>
    </source>
</evidence>
<dbReference type="AlphaFoldDB" id="A0A814CRN5"/>
<dbReference type="Proteomes" id="UP000663870">
    <property type="component" value="Unassembled WGS sequence"/>
</dbReference>
<evidence type="ECO:0000313" key="2">
    <source>
        <dbReference type="EMBL" id="CAF1571831.1"/>
    </source>
</evidence>
<name>A0A814CRN5_9BILA</name>
<accession>A0A814CRN5</accession>
<keyword evidence="4" id="KW-1185">Reference proteome</keyword>
<reference evidence="1" key="1">
    <citation type="submission" date="2021-02" db="EMBL/GenBank/DDBJ databases">
        <authorList>
            <person name="Nowell W R."/>
        </authorList>
    </citation>
    <scope>NUCLEOTIDE SEQUENCE</scope>
</reference>
<comment type="caution">
    <text evidence="1">The sequence shown here is derived from an EMBL/GenBank/DDBJ whole genome shotgun (WGS) entry which is preliminary data.</text>
</comment>
<dbReference type="EMBL" id="CAJNOH010000204">
    <property type="protein sequence ID" value="CAF0943570.1"/>
    <property type="molecule type" value="Genomic_DNA"/>
</dbReference>
<proteinExistence type="predicted"/>
<sequence length="307" mass="35924">MDVSMYSRPLEMWDSSYPVDSGVYTPRISRRYKKSIDSRDYIPDFRRETTDMPIASFVSRSRLREEGISSLSTYRRDATFPESKLTRERTSSKPRFCSYQKLCREYVWSLNWPREYFNHRFNRCYCSQCYPENYKDVYITADEFYVIPRGWVRFGLYVDEVKANCENLWNTWIVTYHGTQLPAAQSIIAHRQFLLPGDTCDDGTVIGIRKGHIPGKNQVYTSPTIKYSGLDCYCKKYPYQAINGQWYQAKIVLQCRQQPGTYETQGEAVGSRSKRICNIIPNDRIEIFTTVRAAVVPYGLLVQLTPM</sequence>
<gene>
    <name evidence="2" type="ORF">JXQ802_LOCUS45283</name>
    <name evidence="1" type="ORF">PYM288_LOCUS11725</name>
</gene>
<evidence type="ECO:0000313" key="3">
    <source>
        <dbReference type="Proteomes" id="UP000663854"/>
    </source>
</evidence>
<dbReference type="EMBL" id="CAJNOL010003712">
    <property type="protein sequence ID" value="CAF1571831.1"/>
    <property type="molecule type" value="Genomic_DNA"/>
</dbReference>
<protein>
    <submittedName>
        <fullName evidence="1">Uncharacterized protein</fullName>
    </submittedName>
</protein>
<evidence type="ECO:0000313" key="4">
    <source>
        <dbReference type="Proteomes" id="UP000663870"/>
    </source>
</evidence>
<dbReference type="Proteomes" id="UP000663854">
    <property type="component" value="Unassembled WGS sequence"/>
</dbReference>
<organism evidence="1 3">
    <name type="scientific">Rotaria sordida</name>
    <dbReference type="NCBI Taxonomy" id="392033"/>
    <lineage>
        <taxon>Eukaryota</taxon>
        <taxon>Metazoa</taxon>
        <taxon>Spiralia</taxon>
        <taxon>Gnathifera</taxon>
        <taxon>Rotifera</taxon>
        <taxon>Eurotatoria</taxon>
        <taxon>Bdelloidea</taxon>
        <taxon>Philodinida</taxon>
        <taxon>Philodinidae</taxon>
        <taxon>Rotaria</taxon>
    </lineage>
</organism>